<keyword evidence="4 15" id="KW-0964">Secreted</keyword>
<evidence type="ECO:0000256" key="16">
    <source>
        <dbReference type="SAM" id="MobiDB-lite"/>
    </source>
</evidence>
<feature type="compositionally biased region" description="Polar residues" evidence="16">
    <location>
        <begin position="153"/>
        <end position="163"/>
    </location>
</feature>
<evidence type="ECO:0000256" key="4">
    <source>
        <dbReference type="ARBA" id="ARBA00022525"/>
    </source>
</evidence>
<dbReference type="RefSeq" id="XP_038790322.1">
    <property type="nucleotide sequence ID" value="XM_038927030.1"/>
</dbReference>
<evidence type="ECO:0000256" key="3">
    <source>
        <dbReference type="ARBA" id="ARBA00004613"/>
    </source>
</evidence>
<keyword evidence="7" id="KW-0732">Signal</keyword>
<dbReference type="Gene3D" id="2.70.50.70">
    <property type="match status" value="1"/>
</dbReference>
<protein>
    <recommendedName>
        <fullName evidence="15">AA9 family lytic polysaccharide monooxygenase</fullName>
        <ecNumber evidence="15">1.14.99.56</ecNumber>
    </recommendedName>
    <alternativeName>
        <fullName evidence="15">Endo-beta-1,4-glucanase</fullName>
    </alternativeName>
    <alternativeName>
        <fullName evidence="15">Glycosyl hydrolase 61 family protein</fullName>
    </alternativeName>
</protein>
<dbReference type="Gene3D" id="1.50.40.10">
    <property type="entry name" value="Mitochondrial carrier domain"/>
    <property type="match status" value="1"/>
</dbReference>
<dbReference type="AlphaFoldDB" id="A0A8H7BEG3"/>
<keyword evidence="5" id="KW-0812">Transmembrane</keyword>
<evidence type="ECO:0000256" key="11">
    <source>
        <dbReference type="ARBA" id="ARBA00023008"/>
    </source>
</evidence>
<evidence type="ECO:0000313" key="18">
    <source>
        <dbReference type="EMBL" id="KAF7680332.1"/>
    </source>
</evidence>
<keyword evidence="19" id="KW-1185">Reference proteome</keyword>
<evidence type="ECO:0000256" key="1">
    <source>
        <dbReference type="ARBA" id="ARBA00001973"/>
    </source>
</evidence>
<keyword evidence="12" id="KW-0503">Monooxygenase</keyword>
<feature type="compositionally biased region" description="Acidic residues" evidence="16">
    <location>
        <begin position="139"/>
        <end position="149"/>
    </location>
</feature>
<keyword evidence="6" id="KW-0479">Metal-binding</keyword>
<dbReference type="GeneID" id="62200208"/>
<dbReference type="GO" id="GO:0030245">
    <property type="term" value="P:cellulose catabolic process"/>
    <property type="evidence" value="ECO:0007669"/>
    <property type="project" value="UniProtKB-UniRule"/>
</dbReference>
<dbReference type="EMBL" id="JAAABM010000002">
    <property type="protein sequence ID" value="KAF7680332.1"/>
    <property type="molecule type" value="Genomic_DNA"/>
</dbReference>
<keyword evidence="11" id="KW-0186">Copper</keyword>
<feature type="region of interest" description="Disordered" evidence="16">
    <location>
        <begin position="416"/>
        <end position="436"/>
    </location>
</feature>
<sequence>MATSRDAPNPLRPYYIPPSIGPPPDVPQNQTSSSLPPALKPSASSKSSLGSQARDILSDLDYDSYFPETSPSVAGHAKKLLDHALWNYTSVLLAQPFEVAKTILQIHEAKGQLAGLEGDVLGHKSRPQSFASGKFEDYPPSDEESDEDSPSYFTSTAPRMNPTSPSPYSPSVEQSRSPRRHQRRLDSRSRSRTPTRPPPSAIRKLDLKRPDSLLEVIAQLWQKESAWGVWKATNCTFIYNFLLKTTEGWFRSLISALLNIPDPGLVGSAGSGIGGLDILDSPSPLTSLGVAVAATAIAATLLAPLDMVRTRLIITPISSSPRSIYPCLSLLPSFSVSPSLLPATIMHACVPTLISSSTPLFLRSTLSIDPILTPTTYSFSTFLSSTTELFVRLPLETVLRRGQVAALQDHETQRLASEYQVPPSRAKSPAYGLDKPSSDQSFKTIVDPGQYRGVLGTMWFIAREEGISVQTANAAKAASAKAMGFSRPPRTRKGQGVHGLWRGWRVGVWGLVGIWGAAALGGGGAFEKDPSTDEMPISPFQLGSGFTGGSVYSLVVSLHRSHELHGTQLFTNHQLAFTRIVVNLLDADPLFVLISSDCATVPRRSPFSVGLRMKFNALVLSAIAQVASAHYFFDTNIVAGVAQPQFKYVRESTRATKYNPIKFSSNPAADIRDGSTADGPDIVCNQGAQKAGKTQVMTVNAGEEIRLKLAVGAKFQHPGPALVYMSKAPSSVTSYDGSGDWFKIFEEGVCGNGDFTSDAWCTYNRDWVAAKIPKDTPNGEYLVRVEHIGVHRSHVNQPEHYVSCMQVKVQGGGSGTPGPMVKFPGAYKATDPYANFSIYNGKKDFPMPGPKVWAGGASSAGGATTPAKEEATSAAPAAPAKTTMATVVAPAPAAPTKAAGGAGCAALYGQCGGKGFSGAKCCSAGTCKAANDWYSQCVN</sequence>
<keyword evidence="8" id="KW-0496">Mitochondrion</keyword>
<evidence type="ECO:0000259" key="17">
    <source>
        <dbReference type="PROSITE" id="PS51164"/>
    </source>
</evidence>
<dbReference type="GO" id="GO:0016020">
    <property type="term" value="C:membrane"/>
    <property type="evidence" value="ECO:0007669"/>
    <property type="project" value="UniProtKB-SubCell"/>
</dbReference>
<comment type="domain">
    <text evidence="15">Has a modular structure: an endo-beta-1,4-glucanase catalytic module at the N-terminus, a linker rich in serines and threonines, and a C-terminal carbohydrate-binding module (CBM).</text>
</comment>
<feature type="region of interest" description="Disordered" evidence="16">
    <location>
        <begin position="856"/>
        <end position="877"/>
    </location>
</feature>
<accession>A0A8H7BEG3</accession>
<dbReference type="SUPFAM" id="SSF103506">
    <property type="entry name" value="Mitochondrial carrier"/>
    <property type="match status" value="1"/>
</dbReference>
<comment type="catalytic activity">
    <reaction evidence="15">
        <text>[(1-&gt;4)-beta-D-glucosyl]n+m + reduced acceptor + O2 = 4-dehydro-beta-D-glucosyl-[(1-&gt;4)-beta-D-glucosyl]n-1 + [(1-&gt;4)-beta-D-glucosyl]m + acceptor + H2O.</text>
        <dbReference type="EC" id="1.14.99.56"/>
    </reaction>
</comment>
<dbReference type="InterPro" id="IPR035971">
    <property type="entry name" value="CBD_sf"/>
</dbReference>
<comment type="caution">
    <text evidence="18">The sequence shown here is derived from an EMBL/GenBank/DDBJ whole genome shotgun (WGS) entry which is preliminary data.</text>
</comment>
<dbReference type="SUPFAM" id="SSF57180">
    <property type="entry name" value="Cellulose-binding domain"/>
    <property type="match status" value="1"/>
</dbReference>
<dbReference type="Pfam" id="PF03443">
    <property type="entry name" value="AA9"/>
    <property type="match status" value="1"/>
</dbReference>
<dbReference type="InterPro" id="IPR005103">
    <property type="entry name" value="AA9_LPMO"/>
</dbReference>
<feature type="domain" description="CBM1" evidence="17">
    <location>
        <begin position="903"/>
        <end position="938"/>
    </location>
</feature>
<evidence type="ECO:0000313" key="19">
    <source>
        <dbReference type="Proteomes" id="UP000596902"/>
    </source>
</evidence>
<dbReference type="PANTHER" id="PTHR33353">
    <property type="entry name" value="PUTATIVE (AFU_ORTHOLOGUE AFUA_1G12560)-RELATED"/>
    <property type="match status" value="1"/>
</dbReference>
<evidence type="ECO:0000256" key="5">
    <source>
        <dbReference type="ARBA" id="ARBA00022692"/>
    </source>
</evidence>
<evidence type="ECO:0000256" key="9">
    <source>
        <dbReference type="ARBA" id="ARBA00022989"/>
    </source>
</evidence>
<keyword evidence="13" id="KW-0472">Membrane</keyword>
<proteinExistence type="predicted"/>
<dbReference type="SMART" id="SM00236">
    <property type="entry name" value="fCBD"/>
    <property type="match status" value="1"/>
</dbReference>
<gene>
    <name evidence="18" type="ORF">GT037_001983</name>
</gene>
<dbReference type="PANTHER" id="PTHR33353:SF2">
    <property type="entry name" value="ENDO-BETA-1,4-GLUCANASE D"/>
    <property type="match status" value="1"/>
</dbReference>
<evidence type="ECO:0000256" key="12">
    <source>
        <dbReference type="ARBA" id="ARBA00023033"/>
    </source>
</evidence>
<evidence type="ECO:0000256" key="15">
    <source>
        <dbReference type="RuleBase" id="RU368122"/>
    </source>
</evidence>
<comment type="cofactor">
    <cofactor evidence="1">
        <name>Cu(2+)</name>
        <dbReference type="ChEBI" id="CHEBI:29036"/>
    </cofactor>
</comment>
<keyword evidence="15" id="KW-0624">Polysaccharide degradation</keyword>
<evidence type="ECO:0000256" key="7">
    <source>
        <dbReference type="ARBA" id="ARBA00022729"/>
    </source>
</evidence>
<feature type="region of interest" description="Disordered" evidence="16">
    <location>
        <begin position="1"/>
        <end position="51"/>
    </location>
</feature>
<dbReference type="GO" id="GO:0005576">
    <property type="term" value="C:extracellular region"/>
    <property type="evidence" value="ECO:0007669"/>
    <property type="project" value="UniProtKB-SubCell"/>
</dbReference>
<dbReference type="PROSITE" id="PS51164">
    <property type="entry name" value="CBM1_2"/>
    <property type="match status" value="1"/>
</dbReference>
<dbReference type="InterPro" id="IPR049892">
    <property type="entry name" value="AA9"/>
</dbReference>
<keyword evidence="15" id="KW-0136">Cellulose degradation</keyword>
<evidence type="ECO:0000256" key="13">
    <source>
        <dbReference type="ARBA" id="ARBA00023136"/>
    </source>
</evidence>
<dbReference type="Proteomes" id="UP000596902">
    <property type="component" value="Unassembled WGS sequence"/>
</dbReference>
<name>A0A8H7BEG3_9PLEO</name>
<evidence type="ECO:0000256" key="8">
    <source>
        <dbReference type="ARBA" id="ARBA00022792"/>
    </source>
</evidence>
<keyword evidence="15" id="KW-0119">Carbohydrate metabolism</keyword>
<feature type="compositionally biased region" description="Pro residues" evidence="16">
    <location>
        <begin position="15"/>
        <end position="26"/>
    </location>
</feature>
<dbReference type="InterPro" id="IPR023395">
    <property type="entry name" value="MCP_dom_sf"/>
</dbReference>
<keyword evidence="8" id="KW-0999">Mitochondrion inner membrane</keyword>
<comment type="subcellular location">
    <subcellularLocation>
        <location evidence="2">Membrane</location>
    </subcellularLocation>
    <subcellularLocation>
        <location evidence="3 15">Secreted</location>
    </subcellularLocation>
</comment>
<dbReference type="InterPro" id="IPR000254">
    <property type="entry name" value="CBD"/>
</dbReference>
<dbReference type="PROSITE" id="PS00562">
    <property type="entry name" value="CBM1_1"/>
    <property type="match status" value="1"/>
</dbReference>
<evidence type="ECO:0000256" key="2">
    <source>
        <dbReference type="ARBA" id="ARBA00004370"/>
    </source>
</evidence>
<dbReference type="GO" id="GO:0008810">
    <property type="term" value="F:cellulase activity"/>
    <property type="evidence" value="ECO:0007669"/>
    <property type="project" value="UniProtKB-UniRule"/>
</dbReference>
<feature type="compositionally biased region" description="Low complexity" evidence="16">
    <location>
        <begin position="32"/>
        <end position="49"/>
    </location>
</feature>
<reference evidence="18" key="2">
    <citation type="submission" date="2020-08" db="EMBL/GenBank/DDBJ databases">
        <title>Draft Genome Sequence of Cumin Blight Pathogen Alternaria burnsii.</title>
        <authorList>
            <person name="Feng Z."/>
        </authorList>
    </citation>
    <scope>NUCLEOTIDE SEQUENCE</scope>
    <source>
        <strain evidence="18">CBS107.38</strain>
    </source>
</reference>
<reference evidence="18" key="1">
    <citation type="submission" date="2020-01" db="EMBL/GenBank/DDBJ databases">
        <authorList>
            <person name="Feng Z.H.Z."/>
        </authorList>
    </citation>
    <scope>NUCLEOTIDE SEQUENCE</scope>
    <source>
        <strain evidence="18">CBS107.38</strain>
    </source>
</reference>
<dbReference type="GO" id="GO:0030248">
    <property type="term" value="F:cellulose binding"/>
    <property type="evidence" value="ECO:0007669"/>
    <property type="project" value="UniProtKB-UniRule"/>
</dbReference>
<keyword evidence="10" id="KW-0560">Oxidoreductase</keyword>
<evidence type="ECO:0000256" key="14">
    <source>
        <dbReference type="ARBA" id="ARBA00023157"/>
    </source>
</evidence>
<dbReference type="GO" id="GO:0046872">
    <property type="term" value="F:metal ion binding"/>
    <property type="evidence" value="ECO:0007669"/>
    <property type="project" value="UniProtKB-KW"/>
</dbReference>
<dbReference type="Pfam" id="PF00734">
    <property type="entry name" value="CBM_1"/>
    <property type="match status" value="1"/>
</dbReference>
<feature type="region of interest" description="Disordered" evidence="16">
    <location>
        <begin position="124"/>
        <end position="205"/>
    </location>
</feature>
<evidence type="ECO:0000256" key="10">
    <source>
        <dbReference type="ARBA" id="ARBA00023002"/>
    </source>
</evidence>
<keyword evidence="14 15" id="KW-1015">Disulfide bond</keyword>
<evidence type="ECO:0000256" key="6">
    <source>
        <dbReference type="ARBA" id="ARBA00022723"/>
    </source>
</evidence>
<comment type="function">
    <text evidence="15">Lytic polysaccharide monooxygenase (LMPO) that depolymerizes crystalline and amorphous polysaccharides via the oxidation of scissile alpha- or beta-(1-4)-glycosidic bonds, yielding C1 and/or C4 oxidation products. Catalysis by LPMOs requires the reduction of the active-site copper from Cu(II) to Cu(I) by a reducing agent and H(2)O(2) or O(2) as a cosubstrate.</text>
</comment>
<organism evidence="18 19">
    <name type="scientific">Alternaria burnsii</name>
    <dbReference type="NCBI Taxonomy" id="1187904"/>
    <lineage>
        <taxon>Eukaryota</taxon>
        <taxon>Fungi</taxon>
        <taxon>Dikarya</taxon>
        <taxon>Ascomycota</taxon>
        <taxon>Pezizomycotina</taxon>
        <taxon>Dothideomycetes</taxon>
        <taxon>Pleosporomycetidae</taxon>
        <taxon>Pleosporales</taxon>
        <taxon>Pleosporineae</taxon>
        <taxon>Pleosporaceae</taxon>
        <taxon>Alternaria</taxon>
        <taxon>Alternaria sect. Alternaria</taxon>
    </lineage>
</organism>
<dbReference type="CDD" id="cd21175">
    <property type="entry name" value="LPMO_AA9"/>
    <property type="match status" value="1"/>
</dbReference>
<dbReference type="EC" id="1.14.99.56" evidence="15"/>
<keyword evidence="9" id="KW-1133">Transmembrane helix</keyword>
<dbReference type="GO" id="GO:0004497">
    <property type="term" value="F:monooxygenase activity"/>
    <property type="evidence" value="ECO:0007669"/>
    <property type="project" value="UniProtKB-KW"/>
</dbReference>